<evidence type="ECO:0000256" key="3">
    <source>
        <dbReference type="ARBA" id="ARBA00013194"/>
    </source>
</evidence>
<organism evidence="17 18">
    <name type="scientific">Arcobacter porcinus</name>
    <dbReference type="NCBI Taxonomy" id="1935204"/>
    <lineage>
        <taxon>Bacteria</taxon>
        <taxon>Pseudomonadati</taxon>
        <taxon>Campylobacterota</taxon>
        <taxon>Epsilonproteobacteria</taxon>
        <taxon>Campylobacterales</taxon>
        <taxon>Arcobacteraceae</taxon>
        <taxon>Arcobacter</taxon>
    </lineage>
</organism>
<dbReference type="PROSITE" id="PS50059">
    <property type="entry name" value="FKBP_PPIASE"/>
    <property type="match status" value="1"/>
</dbReference>
<dbReference type="GO" id="GO:0043022">
    <property type="term" value="F:ribosome binding"/>
    <property type="evidence" value="ECO:0007669"/>
    <property type="project" value="TreeGrafter"/>
</dbReference>
<dbReference type="FunFam" id="3.10.50.40:FF:000001">
    <property type="entry name" value="Trigger factor"/>
    <property type="match status" value="1"/>
</dbReference>
<accession>A0A5C2HFU0</accession>
<dbReference type="NCBIfam" id="TIGR00115">
    <property type="entry name" value="tig"/>
    <property type="match status" value="1"/>
</dbReference>
<evidence type="ECO:0000256" key="13">
    <source>
        <dbReference type="PROSITE-ProRule" id="PRU00277"/>
    </source>
</evidence>
<dbReference type="GO" id="GO:0005737">
    <property type="term" value="C:cytoplasm"/>
    <property type="evidence" value="ECO:0007669"/>
    <property type="project" value="UniProtKB-SubCell"/>
</dbReference>
<evidence type="ECO:0000259" key="16">
    <source>
        <dbReference type="PROSITE" id="PS50059"/>
    </source>
</evidence>
<comment type="domain">
    <text evidence="12">Consists of 3 domains; the N-terminus binds the ribosome, the middle domain has PPIase activity, while the C-terminus has intrinsic chaperone activity on its own.</text>
</comment>
<dbReference type="Gene3D" id="1.10.3120.10">
    <property type="entry name" value="Trigger factor, C-terminal domain"/>
    <property type="match status" value="1"/>
</dbReference>
<keyword evidence="7 12" id="KW-0697">Rotamase</keyword>
<evidence type="ECO:0000256" key="4">
    <source>
        <dbReference type="ARBA" id="ARBA00016902"/>
    </source>
</evidence>
<evidence type="ECO:0000256" key="15">
    <source>
        <dbReference type="SAM" id="Coils"/>
    </source>
</evidence>
<evidence type="ECO:0000256" key="14">
    <source>
        <dbReference type="RuleBase" id="RU003914"/>
    </source>
</evidence>
<reference evidence="17 18" key="1">
    <citation type="submission" date="2019-09" db="EMBL/GenBank/DDBJ databases">
        <title>Complete genome sequencing of four Arcobacter species reveals a diverse suite of mobile elements.</title>
        <authorList>
            <person name="Miller W.G."/>
            <person name="Yee E."/>
            <person name="Bono J.L."/>
        </authorList>
    </citation>
    <scope>NUCLEOTIDE SEQUENCE [LARGE SCALE GENOMIC DNA]</scope>
    <source>
        <strain evidence="17 18">CCUG 56899</strain>
    </source>
</reference>
<dbReference type="PANTHER" id="PTHR30560:SF3">
    <property type="entry name" value="TRIGGER FACTOR-LIKE PROTEIN TIG, CHLOROPLASTIC"/>
    <property type="match status" value="1"/>
</dbReference>
<evidence type="ECO:0000313" key="17">
    <source>
        <dbReference type="EMBL" id="QEP40994.1"/>
    </source>
</evidence>
<protein>
    <recommendedName>
        <fullName evidence="4 12">Trigger factor</fullName>
        <shortName evidence="12">TF</shortName>
        <ecNumber evidence="3 12">5.2.1.8</ecNumber>
    </recommendedName>
    <alternativeName>
        <fullName evidence="11 12">PPIase</fullName>
    </alternativeName>
</protein>
<keyword evidence="9 12" id="KW-0413">Isomerase</keyword>
<dbReference type="InterPro" id="IPR046357">
    <property type="entry name" value="PPIase_dom_sf"/>
</dbReference>
<name>A0A5C2HFU0_9BACT</name>
<keyword evidence="8 12" id="KW-0143">Chaperone</keyword>
<dbReference type="GO" id="GO:0015031">
    <property type="term" value="P:protein transport"/>
    <property type="evidence" value="ECO:0007669"/>
    <property type="project" value="UniProtKB-UniRule"/>
</dbReference>
<evidence type="ECO:0000256" key="7">
    <source>
        <dbReference type="ARBA" id="ARBA00023110"/>
    </source>
</evidence>
<comment type="function">
    <text evidence="12">Involved in protein export. Acts as a chaperone by maintaining the newly synthesized protein in an open conformation. Functions as a peptidyl-prolyl cis-trans isomerase.</text>
</comment>
<dbReference type="EC" id="5.2.1.8" evidence="3 12"/>
<dbReference type="PANTHER" id="PTHR30560">
    <property type="entry name" value="TRIGGER FACTOR CHAPERONE AND PEPTIDYL-PROLYL CIS/TRANS ISOMERASE"/>
    <property type="match status" value="1"/>
</dbReference>
<dbReference type="GO" id="GO:0051083">
    <property type="term" value="P:'de novo' cotranslational protein folding"/>
    <property type="evidence" value="ECO:0007669"/>
    <property type="project" value="TreeGrafter"/>
</dbReference>
<dbReference type="Pfam" id="PF00254">
    <property type="entry name" value="FKBP_C"/>
    <property type="match status" value="1"/>
</dbReference>
<evidence type="ECO:0000256" key="9">
    <source>
        <dbReference type="ARBA" id="ARBA00023235"/>
    </source>
</evidence>
<dbReference type="Pfam" id="PF05698">
    <property type="entry name" value="Trigger_C"/>
    <property type="match status" value="1"/>
</dbReference>
<dbReference type="SUPFAM" id="SSF102735">
    <property type="entry name" value="Trigger factor ribosome-binding domain"/>
    <property type="match status" value="1"/>
</dbReference>
<evidence type="ECO:0000256" key="5">
    <source>
        <dbReference type="ARBA" id="ARBA00022490"/>
    </source>
</evidence>
<dbReference type="InterPro" id="IPR001179">
    <property type="entry name" value="PPIase_FKBP_dom"/>
</dbReference>
<dbReference type="InterPro" id="IPR005215">
    <property type="entry name" value="Trig_fac"/>
</dbReference>
<keyword evidence="6 12" id="KW-0132">Cell division</keyword>
<reference evidence="17 18" key="2">
    <citation type="submission" date="2019-09" db="EMBL/GenBank/DDBJ databases">
        <title>Taxonomic note: a critical rebuttal of the proposed division of the genus Arcobacter into six genera, emended descriptions of Arcobacter anaerophilus and the genus Arcobacter, and an assessment of genus-level boundaries for Epsilonproteobacteria using in silico genomic comparator tools.</title>
        <authorList>
            <person name="On S.L.W."/>
            <person name="Miller W.G."/>
            <person name="Biggs P."/>
            <person name="Cornelius A."/>
            <person name="Vandamme P."/>
        </authorList>
    </citation>
    <scope>NUCLEOTIDE SEQUENCE [LARGE SCALE GENOMIC DNA]</scope>
    <source>
        <strain evidence="17 18">CCUG 56899</strain>
    </source>
</reference>
<evidence type="ECO:0000256" key="2">
    <source>
        <dbReference type="ARBA" id="ARBA00005464"/>
    </source>
</evidence>
<sequence length="432" mass="48785">MEFKTNRLDEANIEITATLKKEQIDKNLDKVAKEAAKTMNIQGFRKGKVPVNVVKQRYADKLQEDAQGEAIREVLNGGLKELDVKNSDLVGEPSITKFDKKDNGDIEIEISVATTPKIELGDYKKLVPAVKAIEVESKKIDERIEEIAIQSAPLTKISRKRAVKSGDYAVIDFEGFVDNVAFEGGKAEKYPLQVGSNSFIPGFEDQVIGMKYDEEKDVVVSFPAEYQAKDLAGKEAVFKVKLHEIQERVAGELTDEFAKQMLPNEKDATMDMLRDKIKEQLSATEKATYYREDLKPKFIEKLVKEIKFALPKTIVEQEINYALNNKIRAMSEAEINELKEDASKVEKIREELKEEASNSVKATFIIDALAKAEKVEVSDQEVSQVLYFEALQMGQNPQEVIKQYQEAGYLPAIKMSIIEEKVLSKLFDEKAK</sequence>
<dbReference type="EMBL" id="CP036246">
    <property type="protein sequence ID" value="QEP40994.1"/>
    <property type="molecule type" value="Genomic_DNA"/>
</dbReference>
<keyword evidence="5 12" id="KW-0963">Cytoplasm</keyword>
<dbReference type="InterPro" id="IPR008880">
    <property type="entry name" value="Trigger_fac_C"/>
</dbReference>
<keyword evidence="15" id="KW-0175">Coiled coil</keyword>
<evidence type="ECO:0000256" key="12">
    <source>
        <dbReference type="HAMAP-Rule" id="MF_00303"/>
    </source>
</evidence>
<dbReference type="InterPro" id="IPR036611">
    <property type="entry name" value="Trigger_fac_ribosome-bd_sf"/>
</dbReference>
<dbReference type="Pfam" id="PF05697">
    <property type="entry name" value="Trigger_N"/>
    <property type="match status" value="1"/>
</dbReference>
<evidence type="ECO:0000313" key="18">
    <source>
        <dbReference type="Proteomes" id="UP000322644"/>
    </source>
</evidence>
<dbReference type="KEGG" id="apoc:APORC_1409"/>
<proteinExistence type="inferred from homology"/>
<evidence type="ECO:0000256" key="8">
    <source>
        <dbReference type="ARBA" id="ARBA00023186"/>
    </source>
</evidence>
<dbReference type="GO" id="GO:0043335">
    <property type="term" value="P:protein unfolding"/>
    <property type="evidence" value="ECO:0007669"/>
    <property type="project" value="TreeGrafter"/>
</dbReference>
<dbReference type="InterPro" id="IPR008881">
    <property type="entry name" value="Trigger_fac_ribosome-bd_bac"/>
</dbReference>
<evidence type="ECO:0000256" key="6">
    <source>
        <dbReference type="ARBA" id="ARBA00022618"/>
    </source>
</evidence>
<evidence type="ECO:0000256" key="10">
    <source>
        <dbReference type="ARBA" id="ARBA00023306"/>
    </source>
</evidence>
<dbReference type="GO" id="GO:0003755">
    <property type="term" value="F:peptidyl-prolyl cis-trans isomerase activity"/>
    <property type="evidence" value="ECO:0007669"/>
    <property type="project" value="UniProtKB-UniRule"/>
</dbReference>
<dbReference type="HAMAP" id="MF_00303">
    <property type="entry name" value="Trigger_factor_Tig"/>
    <property type="match status" value="1"/>
</dbReference>
<dbReference type="GO" id="GO:0051301">
    <property type="term" value="P:cell division"/>
    <property type="evidence" value="ECO:0007669"/>
    <property type="project" value="UniProtKB-KW"/>
</dbReference>
<dbReference type="RefSeq" id="WP_066386984.1">
    <property type="nucleotide sequence ID" value="NZ_CP036246.2"/>
</dbReference>
<dbReference type="Gene3D" id="3.30.70.1050">
    <property type="entry name" value="Trigger factor ribosome-binding domain"/>
    <property type="match status" value="1"/>
</dbReference>
<feature type="coiled-coil region" evidence="15">
    <location>
        <begin position="328"/>
        <end position="358"/>
    </location>
</feature>
<dbReference type="AlphaFoldDB" id="A0A5C2HFU0"/>
<dbReference type="PIRSF" id="PIRSF003095">
    <property type="entry name" value="Trigger_factor"/>
    <property type="match status" value="1"/>
</dbReference>
<dbReference type="Proteomes" id="UP000322644">
    <property type="component" value="Chromosome"/>
</dbReference>
<evidence type="ECO:0000256" key="11">
    <source>
        <dbReference type="ARBA" id="ARBA00029986"/>
    </source>
</evidence>
<dbReference type="SUPFAM" id="SSF109998">
    <property type="entry name" value="Triger factor/SurA peptide-binding domain-like"/>
    <property type="match status" value="1"/>
</dbReference>
<comment type="similarity">
    <text evidence="2 12 14">Belongs to the FKBP-type PPIase family. Tig subfamily.</text>
</comment>
<evidence type="ECO:0000256" key="1">
    <source>
        <dbReference type="ARBA" id="ARBA00000971"/>
    </source>
</evidence>
<comment type="catalytic activity">
    <reaction evidence="1 12 13">
        <text>[protein]-peptidylproline (omega=180) = [protein]-peptidylproline (omega=0)</text>
        <dbReference type="Rhea" id="RHEA:16237"/>
        <dbReference type="Rhea" id="RHEA-COMP:10747"/>
        <dbReference type="Rhea" id="RHEA-COMP:10748"/>
        <dbReference type="ChEBI" id="CHEBI:83833"/>
        <dbReference type="ChEBI" id="CHEBI:83834"/>
        <dbReference type="EC" id="5.2.1.8"/>
    </reaction>
</comment>
<comment type="subcellular location">
    <subcellularLocation>
        <location evidence="12">Cytoplasm</location>
    </subcellularLocation>
    <text evidence="12">About half TF is bound to the ribosome near the polypeptide exit tunnel while the other half is free in the cytoplasm.</text>
</comment>
<dbReference type="InterPro" id="IPR037041">
    <property type="entry name" value="Trigger_fac_C_sf"/>
</dbReference>
<dbReference type="InterPro" id="IPR027304">
    <property type="entry name" value="Trigger_fact/SurA_dom_sf"/>
</dbReference>
<dbReference type="Gene3D" id="3.10.50.40">
    <property type="match status" value="1"/>
</dbReference>
<dbReference type="GO" id="GO:0044183">
    <property type="term" value="F:protein folding chaperone"/>
    <property type="evidence" value="ECO:0007669"/>
    <property type="project" value="TreeGrafter"/>
</dbReference>
<feature type="domain" description="PPIase FKBP-type" evidence="16">
    <location>
        <begin position="166"/>
        <end position="246"/>
    </location>
</feature>
<keyword evidence="10 12" id="KW-0131">Cell cycle</keyword>
<dbReference type="SUPFAM" id="SSF54534">
    <property type="entry name" value="FKBP-like"/>
    <property type="match status" value="1"/>
</dbReference>
<gene>
    <name evidence="12 17" type="primary">tig</name>
    <name evidence="17" type="ORF">APORC_1409</name>
</gene>